<dbReference type="InterPro" id="IPR028847">
    <property type="entry name" value="CENP-W"/>
</dbReference>
<organism evidence="8 9">
    <name type="scientific">Channa striata</name>
    <name type="common">Snakehead murrel</name>
    <name type="synonym">Ophicephalus striatus</name>
    <dbReference type="NCBI Taxonomy" id="64152"/>
    <lineage>
        <taxon>Eukaryota</taxon>
        <taxon>Metazoa</taxon>
        <taxon>Chordata</taxon>
        <taxon>Craniata</taxon>
        <taxon>Vertebrata</taxon>
        <taxon>Euteleostomi</taxon>
        <taxon>Actinopterygii</taxon>
        <taxon>Neopterygii</taxon>
        <taxon>Teleostei</taxon>
        <taxon>Neoteleostei</taxon>
        <taxon>Acanthomorphata</taxon>
        <taxon>Anabantaria</taxon>
        <taxon>Anabantiformes</taxon>
        <taxon>Channoidei</taxon>
        <taxon>Channidae</taxon>
        <taxon>Channa</taxon>
    </lineage>
</organism>
<evidence type="ECO:0000256" key="6">
    <source>
        <dbReference type="ARBA" id="ARBA00023328"/>
    </source>
</evidence>
<dbReference type="GO" id="GO:0000776">
    <property type="term" value="C:kinetochore"/>
    <property type="evidence" value="ECO:0007669"/>
    <property type="project" value="UniProtKB-KW"/>
</dbReference>
<keyword evidence="9" id="KW-1185">Reference proteome</keyword>
<dbReference type="Gene3D" id="1.10.20.10">
    <property type="entry name" value="Histone, subunit A"/>
    <property type="match status" value="1"/>
</dbReference>
<keyword evidence="3" id="KW-0158">Chromosome</keyword>
<dbReference type="GO" id="GO:0005654">
    <property type="term" value="C:nucleoplasm"/>
    <property type="evidence" value="ECO:0007669"/>
    <property type="project" value="TreeGrafter"/>
</dbReference>
<dbReference type="EMBL" id="JAUPFM010000003">
    <property type="protein sequence ID" value="KAK2856367.1"/>
    <property type="molecule type" value="Genomic_DNA"/>
</dbReference>
<proteinExistence type="inferred from homology"/>
<dbReference type="GO" id="GO:0046982">
    <property type="term" value="F:protein heterodimerization activity"/>
    <property type="evidence" value="ECO:0007669"/>
    <property type="project" value="InterPro"/>
</dbReference>
<evidence type="ECO:0000256" key="7">
    <source>
        <dbReference type="ARBA" id="ARBA00038432"/>
    </source>
</evidence>
<dbReference type="PANTHER" id="PTHR34832:SF1">
    <property type="entry name" value="CENTROMERE PROTEIN W"/>
    <property type="match status" value="1"/>
</dbReference>
<dbReference type="InterPro" id="IPR009072">
    <property type="entry name" value="Histone-fold"/>
</dbReference>
<name>A0AA88ND28_CHASR</name>
<dbReference type="Pfam" id="PF15510">
    <property type="entry name" value="CENP-W"/>
    <property type="match status" value="1"/>
</dbReference>
<sequence>MYNKAPNLKNTIKSKAKSNINMRPTSEAMTELLTLLFLNVLAEEAKAAAFEEKSATIRAQHVKAVSKKLLKKARG</sequence>
<comment type="subcellular location">
    <subcellularLocation>
        <location evidence="2">Chromosome</location>
        <location evidence="2">Centromere</location>
        <location evidence="2">Kinetochore</location>
    </subcellularLocation>
    <subcellularLocation>
        <location evidence="1">Nucleus</location>
    </subcellularLocation>
</comment>
<evidence type="ECO:0000313" key="9">
    <source>
        <dbReference type="Proteomes" id="UP001187415"/>
    </source>
</evidence>
<protein>
    <recommendedName>
        <fullName evidence="10">Centromere protein W</fullName>
    </recommendedName>
</protein>
<keyword evidence="4" id="KW-0995">Kinetochore</keyword>
<dbReference type="GO" id="GO:0000278">
    <property type="term" value="P:mitotic cell cycle"/>
    <property type="evidence" value="ECO:0007669"/>
    <property type="project" value="InterPro"/>
</dbReference>
<evidence type="ECO:0000256" key="4">
    <source>
        <dbReference type="ARBA" id="ARBA00022838"/>
    </source>
</evidence>
<dbReference type="AlphaFoldDB" id="A0AA88ND28"/>
<keyword evidence="6" id="KW-0137">Centromere</keyword>
<accession>A0AA88ND28</accession>
<dbReference type="InterPro" id="IPR052484">
    <property type="entry name" value="CENP-W/WIP1"/>
</dbReference>
<reference evidence="8" key="1">
    <citation type="submission" date="2023-07" db="EMBL/GenBank/DDBJ databases">
        <title>Chromosome-level Genome Assembly of Striped Snakehead (Channa striata).</title>
        <authorList>
            <person name="Liu H."/>
        </authorList>
    </citation>
    <scope>NUCLEOTIDE SEQUENCE</scope>
    <source>
        <strain evidence="8">Gz</strain>
        <tissue evidence="8">Muscle</tissue>
    </source>
</reference>
<dbReference type="PANTHER" id="PTHR34832">
    <property type="entry name" value="CENTROMERE PROTEIN W"/>
    <property type="match status" value="1"/>
</dbReference>
<evidence type="ECO:0000313" key="8">
    <source>
        <dbReference type="EMBL" id="KAK2856367.1"/>
    </source>
</evidence>
<dbReference type="Proteomes" id="UP001187415">
    <property type="component" value="Unassembled WGS sequence"/>
</dbReference>
<keyword evidence="5" id="KW-0539">Nucleus</keyword>
<comment type="similarity">
    <text evidence="7">Belongs to the CENP-W/WIP1 family.</text>
</comment>
<dbReference type="GO" id="GO:0007059">
    <property type="term" value="P:chromosome segregation"/>
    <property type="evidence" value="ECO:0007669"/>
    <property type="project" value="TreeGrafter"/>
</dbReference>
<evidence type="ECO:0008006" key="10">
    <source>
        <dbReference type="Google" id="ProtNLM"/>
    </source>
</evidence>
<evidence type="ECO:0000256" key="2">
    <source>
        <dbReference type="ARBA" id="ARBA00004629"/>
    </source>
</evidence>
<dbReference type="GO" id="GO:0051382">
    <property type="term" value="P:kinetochore assembly"/>
    <property type="evidence" value="ECO:0007669"/>
    <property type="project" value="InterPro"/>
</dbReference>
<dbReference type="GO" id="GO:0003677">
    <property type="term" value="F:DNA binding"/>
    <property type="evidence" value="ECO:0007669"/>
    <property type="project" value="InterPro"/>
</dbReference>
<comment type="caution">
    <text evidence="8">The sequence shown here is derived from an EMBL/GenBank/DDBJ whole genome shotgun (WGS) entry which is preliminary data.</text>
</comment>
<evidence type="ECO:0000256" key="3">
    <source>
        <dbReference type="ARBA" id="ARBA00022454"/>
    </source>
</evidence>
<evidence type="ECO:0000256" key="5">
    <source>
        <dbReference type="ARBA" id="ARBA00023242"/>
    </source>
</evidence>
<gene>
    <name evidence="8" type="ORF">Q5P01_005102</name>
</gene>
<evidence type="ECO:0000256" key="1">
    <source>
        <dbReference type="ARBA" id="ARBA00004123"/>
    </source>
</evidence>